<sequence length="301" mass="33456">MSEISEIAVVNGIPGLREGEKWSDAWWTGNMSGGLPYPVLNAVSRALNTSVDVRSWMGKYYGKGDITIILDFPWREENPDFIVPDGALGRDEYGYSCNVHVPPEMAAESDPGTVFAWLYSKGLEALEHIGKKTRLGRPLYGAHMDLPLEFAPESGAVRLVALPRLVKKIANLDDEQKAVLVPVDKMRGADAWAVDLGAVSAVVPRSVRGRAEFVEPRVRASGVLPKEQGTWGHFRINSEGLSYRSVVKDLKLLERWAIYQLSCEVVDVGRVNHVYWMTIAPSREPRPRKNVSSELSRSQDV</sequence>
<dbReference type="AlphaFoldDB" id="A0A4R4YRA8"/>
<proteinExistence type="predicted"/>
<gene>
    <name evidence="1" type="ORF">E1288_23995</name>
</gene>
<organism evidence="1 2">
    <name type="scientific">Saccharopolyspora elongata</name>
    <dbReference type="NCBI Taxonomy" id="2530387"/>
    <lineage>
        <taxon>Bacteria</taxon>
        <taxon>Bacillati</taxon>
        <taxon>Actinomycetota</taxon>
        <taxon>Actinomycetes</taxon>
        <taxon>Pseudonocardiales</taxon>
        <taxon>Pseudonocardiaceae</taxon>
        <taxon>Saccharopolyspora</taxon>
    </lineage>
</organism>
<evidence type="ECO:0000313" key="1">
    <source>
        <dbReference type="EMBL" id="TDD47726.1"/>
    </source>
</evidence>
<accession>A0A4R4YRA8</accession>
<keyword evidence="2" id="KW-1185">Reference proteome</keyword>
<dbReference type="RefSeq" id="WP_132488692.1">
    <property type="nucleotide sequence ID" value="NZ_SMKW01000033.1"/>
</dbReference>
<protein>
    <submittedName>
        <fullName evidence="1">Uncharacterized protein</fullName>
    </submittedName>
</protein>
<evidence type="ECO:0000313" key="2">
    <source>
        <dbReference type="Proteomes" id="UP000294947"/>
    </source>
</evidence>
<dbReference type="OrthoDB" id="4184921at2"/>
<dbReference type="EMBL" id="SMKW01000033">
    <property type="protein sequence ID" value="TDD47726.1"/>
    <property type="molecule type" value="Genomic_DNA"/>
</dbReference>
<reference evidence="1 2" key="1">
    <citation type="submission" date="2019-03" db="EMBL/GenBank/DDBJ databases">
        <title>Draft genome sequences of novel Actinobacteria.</title>
        <authorList>
            <person name="Sahin N."/>
            <person name="Ay H."/>
            <person name="Saygin H."/>
        </authorList>
    </citation>
    <scope>NUCLEOTIDE SEQUENCE [LARGE SCALE GENOMIC DNA]</scope>
    <source>
        <strain evidence="1 2">7K502</strain>
    </source>
</reference>
<dbReference type="Proteomes" id="UP000294947">
    <property type="component" value="Unassembled WGS sequence"/>
</dbReference>
<comment type="caution">
    <text evidence="1">The sequence shown here is derived from an EMBL/GenBank/DDBJ whole genome shotgun (WGS) entry which is preliminary data.</text>
</comment>
<name>A0A4R4YRA8_9PSEU</name>